<feature type="active site" description="Proton acceptor" evidence="4">
    <location>
        <position position="195"/>
    </location>
</feature>
<dbReference type="PROSITE" id="PS51635">
    <property type="entry name" value="PNPLA"/>
    <property type="match status" value="1"/>
</dbReference>
<evidence type="ECO:0000256" key="3">
    <source>
        <dbReference type="ARBA" id="ARBA00023098"/>
    </source>
</evidence>
<dbReference type="STRING" id="1513896.SAMN05660841_01343"/>
<evidence type="ECO:0000313" key="7">
    <source>
        <dbReference type="Proteomes" id="UP000190150"/>
    </source>
</evidence>
<dbReference type="EMBL" id="FUZF01000004">
    <property type="protein sequence ID" value="SKB59193.1"/>
    <property type="molecule type" value="Genomic_DNA"/>
</dbReference>
<feature type="active site" description="Nucleophile" evidence="4">
    <location>
        <position position="50"/>
    </location>
</feature>
<dbReference type="PANTHER" id="PTHR32241:SF3">
    <property type="entry name" value="PATATIN-LIKE PROTEIN 6"/>
    <property type="match status" value="1"/>
</dbReference>
<gene>
    <name evidence="6" type="ORF">SAMN05660841_01343</name>
</gene>
<dbReference type="AlphaFoldDB" id="A0A1T5CIL1"/>
<feature type="domain" description="PNPLA" evidence="5">
    <location>
        <begin position="5"/>
        <end position="209"/>
    </location>
</feature>
<evidence type="ECO:0000256" key="4">
    <source>
        <dbReference type="PROSITE-ProRule" id="PRU01161"/>
    </source>
</evidence>
<sequence>MKRILSIDGGGIRGIIPGMVIVALEDRLKQLSGNPKSHISEYFDFFSGTSTGGILTSILLFPSDQDRTKPKYSAREALDIYLEHGESIFSASNWRRFLSKFGLVSEIYNEEVIEKVLYDYFGDAKLSELIKPCIITAYNIELRKNQLFRQQKAITHGDSRDFYLRDVCRATSAAPTFFSVAEIFSLANTRYVLVDGGLFAHNPAISALIEVLKNFNTFNINDVHILSLGTGVTKNAYNYEDFKKKWAISIGPALVDIMTSSSSESNDYFIRQLFRSVNQADNYIRIEPNNLSSIDPGMDAASKSNIQKIVALADKIISENEAILDKLAKELIRDQKEVERRKKSVWNFLSKG</sequence>
<dbReference type="Proteomes" id="UP000190150">
    <property type="component" value="Unassembled WGS sequence"/>
</dbReference>
<name>A0A1T5CIL1_9SPHI</name>
<dbReference type="PANTHER" id="PTHR32241">
    <property type="entry name" value="PATATIN-LIKE PROTEIN 6"/>
    <property type="match status" value="1"/>
</dbReference>
<reference evidence="7" key="1">
    <citation type="submission" date="2017-02" db="EMBL/GenBank/DDBJ databases">
        <authorList>
            <person name="Varghese N."/>
            <person name="Submissions S."/>
        </authorList>
    </citation>
    <scope>NUCLEOTIDE SEQUENCE [LARGE SCALE GENOMIC DNA]</scope>
    <source>
        <strain evidence="7">DSM 24091</strain>
    </source>
</reference>
<accession>A0A1T5CIL1</accession>
<keyword evidence="1 4" id="KW-0378">Hydrolase</keyword>
<dbReference type="GO" id="GO:0016042">
    <property type="term" value="P:lipid catabolic process"/>
    <property type="evidence" value="ECO:0007669"/>
    <property type="project" value="UniProtKB-UniRule"/>
</dbReference>
<organism evidence="6 7">
    <name type="scientific">Sphingobacterium nematocida</name>
    <dbReference type="NCBI Taxonomy" id="1513896"/>
    <lineage>
        <taxon>Bacteria</taxon>
        <taxon>Pseudomonadati</taxon>
        <taxon>Bacteroidota</taxon>
        <taxon>Sphingobacteriia</taxon>
        <taxon>Sphingobacteriales</taxon>
        <taxon>Sphingobacteriaceae</taxon>
        <taxon>Sphingobacterium</taxon>
    </lineage>
</organism>
<dbReference type="OrthoDB" id="9807112at2"/>
<evidence type="ECO:0000313" key="6">
    <source>
        <dbReference type="EMBL" id="SKB59193.1"/>
    </source>
</evidence>
<evidence type="ECO:0000259" key="5">
    <source>
        <dbReference type="PROSITE" id="PS51635"/>
    </source>
</evidence>
<dbReference type="Gene3D" id="3.40.1090.10">
    <property type="entry name" value="Cytosolic phospholipase A2 catalytic domain"/>
    <property type="match status" value="1"/>
</dbReference>
<dbReference type="GO" id="GO:0016787">
    <property type="term" value="F:hydrolase activity"/>
    <property type="evidence" value="ECO:0007669"/>
    <property type="project" value="UniProtKB-UniRule"/>
</dbReference>
<evidence type="ECO:0000256" key="1">
    <source>
        <dbReference type="ARBA" id="ARBA00022801"/>
    </source>
</evidence>
<proteinExistence type="predicted"/>
<dbReference type="RefSeq" id="WP_079642323.1">
    <property type="nucleotide sequence ID" value="NZ_FUZF01000004.1"/>
</dbReference>
<feature type="short sequence motif" description="DGA/G" evidence="4">
    <location>
        <begin position="195"/>
        <end position="197"/>
    </location>
</feature>
<keyword evidence="7" id="KW-1185">Reference proteome</keyword>
<keyword evidence="2 4" id="KW-0442">Lipid degradation</keyword>
<evidence type="ECO:0000256" key="2">
    <source>
        <dbReference type="ARBA" id="ARBA00022963"/>
    </source>
</evidence>
<dbReference type="InterPro" id="IPR016035">
    <property type="entry name" value="Acyl_Trfase/lysoPLipase"/>
</dbReference>
<keyword evidence="3 4" id="KW-0443">Lipid metabolism</keyword>
<dbReference type="SUPFAM" id="SSF52151">
    <property type="entry name" value="FabD/lysophospholipase-like"/>
    <property type="match status" value="1"/>
</dbReference>
<feature type="short sequence motif" description="GXSXG" evidence="4">
    <location>
        <begin position="48"/>
        <end position="52"/>
    </location>
</feature>
<protein>
    <submittedName>
        <fullName evidence="6">Patatin-like phospholipase/acyl hydrolase</fullName>
    </submittedName>
</protein>
<dbReference type="InterPro" id="IPR002641">
    <property type="entry name" value="PNPLA_dom"/>
</dbReference>
<dbReference type="Pfam" id="PF01734">
    <property type="entry name" value="Patatin"/>
    <property type="match status" value="1"/>
</dbReference>
<feature type="short sequence motif" description="GXGXXG" evidence="4">
    <location>
        <begin position="9"/>
        <end position="14"/>
    </location>
</feature>